<dbReference type="Pfam" id="PF06983">
    <property type="entry name" value="3-dmu-9_3-mt"/>
    <property type="match status" value="1"/>
</dbReference>
<dbReference type="InterPro" id="IPR029068">
    <property type="entry name" value="Glyas_Bleomycin-R_OHBP_Dase"/>
</dbReference>
<dbReference type="SUPFAM" id="SSF54593">
    <property type="entry name" value="Glyoxalase/Bleomycin resistance protein/Dihydroxybiphenyl dioxygenase"/>
    <property type="match status" value="1"/>
</dbReference>
<evidence type="ECO:0000313" key="3">
    <source>
        <dbReference type="Proteomes" id="UP000037688"/>
    </source>
</evidence>
<gene>
    <name evidence="2" type="ORF">AMS66_07470</name>
</gene>
<reference evidence="2 3" key="1">
    <citation type="submission" date="2015-08" db="EMBL/GenBank/DDBJ databases">
        <title>Draft genome sequence of cellulolytic and xylanolytic Paenibacillus sp. A59, isolated from a decaying forest soil from Patagonia, Argentina.</title>
        <authorList>
            <person name="Ghio S."/>
            <person name="Caceres A.M."/>
            <person name="Talia P."/>
            <person name="Grasso D."/>
            <person name="Campos E."/>
        </authorList>
    </citation>
    <scope>NUCLEOTIDE SEQUENCE [LARGE SCALE GENOMIC DNA]</scope>
    <source>
        <strain evidence="2 3">A59</strain>
    </source>
</reference>
<dbReference type="InterPro" id="IPR028973">
    <property type="entry name" value="PhnB-like"/>
</dbReference>
<dbReference type="Gene3D" id="3.10.180.10">
    <property type="entry name" value="2,3-Dihydroxybiphenyl 1,2-Dioxygenase, domain 1"/>
    <property type="match status" value="1"/>
</dbReference>
<evidence type="ECO:0000259" key="1">
    <source>
        <dbReference type="Pfam" id="PF06983"/>
    </source>
</evidence>
<keyword evidence="3" id="KW-1185">Reference proteome</keyword>
<sequence length="147" mass="16714">MNFEVIPFLSMNGDAAAAIAFYEKYLGANVLFKKNYKEMKEMNPGFEYPEGQDEYITHSVLQIGVNKLMIAEEEMDTGRPWQLGNSVSLCIQSKDKSTMTELYNSLVQHEQVTVLVPYEQNEFSPGYGIVRDPFGIVIQLCVTVHDF</sequence>
<dbReference type="OrthoDB" id="9795306at2"/>
<proteinExistence type="predicted"/>
<organism evidence="2 3">
    <name type="scientific">Paenibacillus xylanivorans</name>
    <dbReference type="NCBI Taxonomy" id="1705561"/>
    <lineage>
        <taxon>Bacteria</taxon>
        <taxon>Bacillati</taxon>
        <taxon>Bacillota</taxon>
        <taxon>Bacilli</taxon>
        <taxon>Bacillales</taxon>
        <taxon>Paenibacillaceae</taxon>
        <taxon>Paenibacillus</taxon>
    </lineage>
</organism>
<dbReference type="PATRIC" id="fig|1705561.3.peg.1230"/>
<comment type="caution">
    <text evidence="2">The sequence shown here is derived from an EMBL/GenBank/DDBJ whole genome shotgun (WGS) entry which is preliminary data.</text>
</comment>
<evidence type="ECO:0000313" key="2">
    <source>
        <dbReference type="EMBL" id="KOY17179.1"/>
    </source>
</evidence>
<dbReference type="PANTHER" id="PTHR33990:SF4">
    <property type="entry name" value="PHNB-LIKE DOMAIN-CONTAINING PROTEIN"/>
    <property type="match status" value="1"/>
</dbReference>
<dbReference type="PANTHER" id="PTHR33990">
    <property type="entry name" value="PROTEIN YJDN-RELATED"/>
    <property type="match status" value="1"/>
</dbReference>
<dbReference type="Proteomes" id="UP000037688">
    <property type="component" value="Unassembled WGS sequence"/>
</dbReference>
<dbReference type="RefSeq" id="WP_053780198.1">
    <property type="nucleotide sequence ID" value="NZ_LITU01000045.1"/>
</dbReference>
<protein>
    <recommendedName>
        <fullName evidence="1">PhnB-like domain-containing protein</fullName>
    </recommendedName>
</protein>
<dbReference type="AlphaFoldDB" id="A0A0M9BR86"/>
<feature type="domain" description="PhnB-like" evidence="1">
    <location>
        <begin position="5"/>
        <end position="141"/>
    </location>
</feature>
<name>A0A0M9BR86_9BACL</name>
<dbReference type="EMBL" id="LITU01000045">
    <property type="protein sequence ID" value="KOY17179.1"/>
    <property type="molecule type" value="Genomic_DNA"/>
</dbReference>
<accession>A0A0M9BR86</accession>